<dbReference type="Proteomes" id="UP001314229">
    <property type="component" value="Unassembled WGS sequence"/>
</dbReference>
<reference evidence="2 3" key="1">
    <citation type="submission" date="2024-01" db="EMBL/GenBank/DDBJ databases">
        <authorList>
            <person name="Alioto T."/>
            <person name="Alioto T."/>
            <person name="Gomez Garrido J."/>
        </authorList>
    </citation>
    <scope>NUCLEOTIDE SEQUENCE [LARGE SCALE GENOMIC DNA]</scope>
</reference>
<dbReference type="Gene3D" id="3.90.320.10">
    <property type="match status" value="1"/>
</dbReference>
<dbReference type="SUPFAM" id="SSF52980">
    <property type="entry name" value="Restriction endonuclease-like"/>
    <property type="match status" value="1"/>
</dbReference>
<evidence type="ECO:0000313" key="2">
    <source>
        <dbReference type="EMBL" id="CAK6970693.1"/>
    </source>
</evidence>
<dbReference type="InterPro" id="IPR051703">
    <property type="entry name" value="NF-kappa-B_Signaling_Reg"/>
</dbReference>
<evidence type="ECO:0000313" key="3">
    <source>
        <dbReference type="Proteomes" id="UP001314229"/>
    </source>
</evidence>
<dbReference type="PANTHER" id="PTHR46609">
    <property type="entry name" value="EXONUCLEASE, PHAGE-TYPE/RECB, C-TERMINAL DOMAIN-CONTAINING PROTEIN"/>
    <property type="match status" value="1"/>
</dbReference>
<dbReference type="InterPro" id="IPR011335">
    <property type="entry name" value="Restrct_endonuc-II-like"/>
</dbReference>
<protein>
    <submittedName>
        <fullName evidence="2">Uncharacterized protein LOC119018765 isoform X2</fullName>
    </submittedName>
</protein>
<feature type="domain" description="YqaJ viral recombinase" evidence="1">
    <location>
        <begin position="8"/>
        <end position="92"/>
    </location>
</feature>
<dbReference type="CDD" id="cd22343">
    <property type="entry name" value="PDDEXK_lambda_exonuclease-like"/>
    <property type="match status" value="1"/>
</dbReference>
<comment type="caution">
    <text evidence="2">The sequence shown here is derived from an EMBL/GenBank/DDBJ whole genome shotgun (WGS) entry which is preliminary data.</text>
</comment>
<proteinExistence type="predicted"/>
<dbReference type="Pfam" id="PF09588">
    <property type="entry name" value="YqaJ"/>
    <property type="match status" value="1"/>
</dbReference>
<dbReference type="EMBL" id="CAWUFR010000162">
    <property type="protein sequence ID" value="CAK6970693.1"/>
    <property type="molecule type" value="Genomic_DNA"/>
</dbReference>
<dbReference type="InterPro" id="IPR011604">
    <property type="entry name" value="PDDEXK-like_dom_sf"/>
</dbReference>
<organism evidence="2 3">
    <name type="scientific">Scomber scombrus</name>
    <name type="common">Atlantic mackerel</name>
    <name type="synonym">Scomber vernalis</name>
    <dbReference type="NCBI Taxonomy" id="13677"/>
    <lineage>
        <taxon>Eukaryota</taxon>
        <taxon>Metazoa</taxon>
        <taxon>Chordata</taxon>
        <taxon>Craniata</taxon>
        <taxon>Vertebrata</taxon>
        <taxon>Euteleostomi</taxon>
        <taxon>Actinopterygii</taxon>
        <taxon>Neopterygii</taxon>
        <taxon>Teleostei</taxon>
        <taxon>Neoteleostei</taxon>
        <taxon>Acanthomorphata</taxon>
        <taxon>Pelagiaria</taxon>
        <taxon>Scombriformes</taxon>
        <taxon>Scombridae</taxon>
        <taxon>Scomber</taxon>
    </lineage>
</organism>
<dbReference type="GO" id="GO:0006281">
    <property type="term" value="P:DNA repair"/>
    <property type="evidence" value="ECO:0007669"/>
    <property type="project" value="UniProtKB-ARBA"/>
</dbReference>
<evidence type="ECO:0000259" key="1">
    <source>
        <dbReference type="Pfam" id="PF09588"/>
    </source>
</evidence>
<accession>A0AAV1PGF3</accession>
<gene>
    <name evidence="2" type="ORF">FSCOSCO3_A024251</name>
</gene>
<sequence>MYYPKPFTSKATSYGTANKPKAKQLYQEKYPTRHVHNAGLMLQPEMQFLGATPDAIICDDRETGMLEIKCPFGSRDMTIEEAASTIKDFYVINNGQNIKLSKSHNCYYQIHGQLLLSGLDFCDFVLYTRADLYIERVHRDVLFINSMIEKLHEFHVNNFCPKK</sequence>
<dbReference type="InterPro" id="IPR019080">
    <property type="entry name" value="YqaJ_viral_recombinase"/>
</dbReference>
<dbReference type="AlphaFoldDB" id="A0AAV1PGF3"/>
<keyword evidence="3" id="KW-1185">Reference proteome</keyword>
<dbReference type="PANTHER" id="PTHR46609:SF8">
    <property type="entry name" value="YQAJ VIRAL RECOMBINASE DOMAIN-CONTAINING PROTEIN"/>
    <property type="match status" value="1"/>
</dbReference>
<name>A0AAV1PGF3_SCOSC</name>